<organism evidence="1 2">
    <name type="scientific">Prochlorococcus marinus str. SB</name>
    <dbReference type="NCBI Taxonomy" id="59926"/>
    <lineage>
        <taxon>Bacteria</taxon>
        <taxon>Bacillati</taxon>
        <taxon>Cyanobacteriota</taxon>
        <taxon>Cyanophyceae</taxon>
        <taxon>Synechococcales</taxon>
        <taxon>Prochlorococcaceae</taxon>
        <taxon>Prochlorococcus</taxon>
    </lineage>
</organism>
<evidence type="ECO:0000313" key="2">
    <source>
        <dbReference type="Proteomes" id="UP000030345"/>
    </source>
</evidence>
<protein>
    <submittedName>
        <fullName evidence="1">Uncharacterized protein</fullName>
    </submittedName>
</protein>
<proteinExistence type="predicted"/>
<dbReference type="EMBL" id="JNAS01000002">
    <property type="protein sequence ID" value="KGG09165.1"/>
    <property type="molecule type" value="Genomic_DNA"/>
</dbReference>
<dbReference type="RefSeq" id="WP_193742655.1">
    <property type="nucleotide sequence ID" value="NZ_CP138981.1"/>
</dbReference>
<gene>
    <name evidence="1" type="ORF">EV02_1844</name>
</gene>
<dbReference type="AlphaFoldDB" id="A0A0A2B8R5"/>
<name>A0A0A2B8R5_PROMR</name>
<dbReference type="Proteomes" id="UP000030345">
    <property type="component" value="Unassembled WGS sequence"/>
</dbReference>
<sequence length="46" mass="5160">MRLAILLGFIFGVTHGTVVSESYSANNYENNQLFFSQKNSNIFSSL</sequence>
<dbReference type="eggNOG" id="ENOG5032IX6">
    <property type="taxonomic scope" value="Bacteria"/>
</dbReference>
<accession>A0A0A2B8R5</accession>
<reference evidence="2" key="1">
    <citation type="journal article" date="2014" name="Sci. Data">
        <title>Genomes of diverse isolates of the marine cyanobacterium Prochlorococcus.</title>
        <authorList>
            <person name="Biller S."/>
            <person name="Berube P."/>
            <person name="Thompson J."/>
            <person name="Kelly L."/>
            <person name="Roggensack S."/>
            <person name="Awad L."/>
            <person name="Roache-Johnson K."/>
            <person name="Ding H."/>
            <person name="Giovannoni S.J."/>
            <person name="Moore L.R."/>
            <person name="Chisholm S.W."/>
        </authorList>
    </citation>
    <scope>NUCLEOTIDE SEQUENCE [LARGE SCALE GENOMIC DNA]</scope>
    <source>
        <strain evidence="2">SB</strain>
    </source>
</reference>
<comment type="caution">
    <text evidence="1">The sequence shown here is derived from an EMBL/GenBank/DDBJ whole genome shotgun (WGS) entry which is preliminary data.</text>
</comment>
<dbReference type="STRING" id="59926.EV02_1844"/>
<evidence type="ECO:0000313" key="1">
    <source>
        <dbReference type="EMBL" id="KGG09165.1"/>
    </source>
</evidence>